<evidence type="ECO:0000313" key="1">
    <source>
        <dbReference type="EMBL" id="TWU04927.1"/>
    </source>
</evidence>
<name>A0A5C6AZI3_9BACT</name>
<gene>
    <name evidence="1" type="ORF">Pla52n_29720</name>
</gene>
<keyword evidence="2" id="KW-1185">Reference proteome</keyword>
<evidence type="ECO:0000313" key="2">
    <source>
        <dbReference type="Proteomes" id="UP000320176"/>
    </source>
</evidence>
<dbReference type="Proteomes" id="UP000320176">
    <property type="component" value="Unassembled WGS sequence"/>
</dbReference>
<protein>
    <submittedName>
        <fullName evidence="1">Uncharacterized protein</fullName>
    </submittedName>
</protein>
<sequence length="76" mass="8726">MPYLLEFTEADLDRPLTEPEKMAETVRAMFDGKKQVRTMDVAERLGRNYGTVKTNLHRAGKLGLLVQVPRRGWLLP</sequence>
<dbReference type="OrthoDB" id="284163at2"/>
<proteinExistence type="predicted"/>
<organism evidence="1 2">
    <name type="scientific">Stieleria varia</name>
    <dbReference type="NCBI Taxonomy" id="2528005"/>
    <lineage>
        <taxon>Bacteria</taxon>
        <taxon>Pseudomonadati</taxon>
        <taxon>Planctomycetota</taxon>
        <taxon>Planctomycetia</taxon>
        <taxon>Pirellulales</taxon>
        <taxon>Pirellulaceae</taxon>
        <taxon>Stieleria</taxon>
    </lineage>
</organism>
<reference evidence="1 2" key="1">
    <citation type="submission" date="2019-02" db="EMBL/GenBank/DDBJ databases">
        <title>Deep-cultivation of Planctomycetes and their phenomic and genomic characterization uncovers novel biology.</title>
        <authorList>
            <person name="Wiegand S."/>
            <person name="Jogler M."/>
            <person name="Boedeker C."/>
            <person name="Pinto D."/>
            <person name="Vollmers J."/>
            <person name="Rivas-Marin E."/>
            <person name="Kohn T."/>
            <person name="Peeters S.H."/>
            <person name="Heuer A."/>
            <person name="Rast P."/>
            <person name="Oberbeckmann S."/>
            <person name="Bunk B."/>
            <person name="Jeske O."/>
            <person name="Meyerdierks A."/>
            <person name="Storesund J.E."/>
            <person name="Kallscheuer N."/>
            <person name="Luecker S."/>
            <person name="Lage O.M."/>
            <person name="Pohl T."/>
            <person name="Merkel B.J."/>
            <person name="Hornburger P."/>
            <person name="Mueller R.-W."/>
            <person name="Bruemmer F."/>
            <person name="Labrenz M."/>
            <person name="Spormann A.M."/>
            <person name="Op Den Camp H."/>
            <person name="Overmann J."/>
            <person name="Amann R."/>
            <person name="Jetten M.S.M."/>
            <person name="Mascher T."/>
            <person name="Medema M.H."/>
            <person name="Devos D.P."/>
            <person name="Kaster A.-K."/>
            <person name="Ovreas L."/>
            <person name="Rohde M."/>
            <person name="Galperin M.Y."/>
            <person name="Jogler C."/>
        </authorList>
    </citation>
    <scope>NUCLEOTIDE SEQUENCE [LARGE SCALE GENOMIC DNA]</scope>
    <source>
        <strain evidence="1 2">Pla52n</strain>
    </source>
</reference>
<comment type="caution">
    <text evidence="1">The sequence shown here is derived from an EMBL/GenBank/DDBJ whole genome shotgun (WGS) entry which is preliminary data.</text>
</comment>
<dbReference type="EMBL" id="SJPN01000003">
    <property type="protein sequence ID" value="TWU04927.1"/>
    <property type="molecule type" value="Genomic_DNA"/>
</dbReference>
<accession>A0A5C6AZI3</accession>
<dbReference type="RefSeq" id="WP_146520257.1">
    <property type="nucleotide sequence ID" value="NZ_CP151726.1"/>
</dbReference>
<dbReference type="AlphaFoldDB" id="A0A5C6AZI3"/>